<proteinExistence type="predicted"/>
<dbReference type="EMBL" id="JALJOQ010000290">
    <property type="protein sequence ID" value="KAK9785857.1"/>
    <property type="molecule type" value="Genomic_DNA"/>
</dbReference>
<dbReference type="GO" id="GO:0003735">
    <property type="term" value="F:structural constituent of ribosome"/>
    <property type="evidence" value="ECO:0007669"/>
    <property type="project" value="InterPro"/>
</dbReference>
<reference evidence="1 2" key="1">
    <citation type="journal article" date="2024" name="Nat. Commun.">
        <title>Phylogenomics reveals the evolutionary origins of lichenization in chlorophyte algae.</title>
        <authorList>
            <person name="Puginier C."/>
            <person name="Libourel C."/>
            <person name="Otte J."/>
            <person name="Skaloud P."/>
            <person name="Haon M."/>
            <person name="Grisel S."/>
            <person name="Petersen M."/>
            <person name="Berrin J.G."/>
            <person name="Delaux P.M."/>
            <person name="Dal Grande F."/>
            <person name="Keller J."/>
        </authorList>
    </citation>
    <scope>NUCLEOTIDE SEQUENCE [LARGE SCALE GENOMIC DNA]</scope>
    <source>
        <strain evidence="1 2">SAG 2036</strain>
    </source>
</reference>
<sequence>MRGRSLFDLLQKQPKQGLGQKFRRTSWKDDSFWTLTAAKPSLEGQRGKAWGLLTWKGEQQSQRKQVNGSLKKI</sequence>
<keyword evidence="2" id="KW-1185">Reference proteome</keyword>
<evidence type="ECO:0000313" key="2">
    <source>
        <dbReference type="Proteomes" id="UP001465755"/>
    </source>
</evidence>
<dbReference type="InterPro" id="IPR032053">
    <property type="entry name" value="Ribosomal_mS34"/>
</dbReference>
<dbReference type="PANTHER" id="PTHR28589:SF1">
    <property type="entry name" value="SMALL RIBOSOMAL SUBUNIT PROTEIN MS34"/>
    <property type="match status" value="1"/>
</dbReference>
<dbReference type="GO" id="GO:0005739">
    <property type="term" value="C:mitochondrion"/>
    <property type="evidence" value="ECO:0007669"/>
    <property type="project" value="InterPro"/>
</dbReference>
<dbReference type="PANTHER" id="PTHR28589">
    <property type="entry name" value="28S RIBOSOMAL PROTEIN S34, MITOCHONDRIAL"/>
    <property type="match status" value="1"/>
</dbReference>
<protein>
    <submittedName>
        <fullName evidence="1">Uncharacterized protein</fullName>
    </submittedName>
</protein>
<dbReference type="Pfam" id="PF16053">
    <property type="entry name" value="MRP-S34"/>
    <property type="match status" value="1"/>
</dbReference>
<name>A0AAW1NFR5_9CHLO</name>
<gene>
    <name evidence="1" type="ORF">WJX73_009064</name>
</gene>
<accession>A0AAW1NFR5</accession>
<comment type="caution">
    <text evidence="1">The sequence shown here is derived from an EMBL/GenBank/DDBJ whole genome shotgun (WGS) entry which is preliminary data.</text>
</comment>
<organism evidence="1 2">
    <name type="scientific">Symbiochloris irregularis</name>
    <dbReference type="NCBI Taxonomy" id="706552"/>
    <lineage>
        <taxon>Eukaryota</taxon>
        <taxon>Viridiplantae</taxon>
        <taxon>Chlorophyta</taxon>
        <taxon>core chlorophytes</taxon>
        <taxon>Trebouxiophyceae</taxon>
        <taxon>Trebouxiales</taxon>
        <taxon>Trebouxiaceae</taxon>
        <taxon>Symbiochloris</taxon>
    </lineage>
</organism>
<dbReference type="AlphaFoldDB" id="A0AAW1NFR5"/>
<evidence type="ECO:0000313" key="1">
    <source>
        <dbReference type="EMBL" id="KAK9785857.1"/>
    </source>
</evidence>
<dbReference type="Proteomes" id="UP001465755">
    <property type="component" value="Unassembled WGS sequence"/>
</dbReference>